<dbReference type="CDD" id="cd00637">
    <property type="entry name" value="7tm_classA_rhodopsin-like"/>
    <property type="match status" value="1"/>
</dbReference>
<feature type="domain" description="G-protein coupled receptors family 1 profile" evidence="6">
    <location>
        <begin position="23"/>
        <end position="273"/>
    </location>
</feature>
<gene>
    <name evidence="8" type="primary">LOC105888477</name>
</gene>
<dbReference type="GO" id="GO:0016020">
    <property type="term" value="C:membrane"/>
    <property type="evidence" value="ECO:0007669"/>
    <property type="project" value="UniProtKB-SubCell"/>
</dbReference>
<sequence>MTLSCLHVTTALAQVIVWPFILVDLFMLLVYLRRPVLRAEARYVLFAQTLYADSIFLLLTNFGLISYYVNLLVPMWFCIPLCIVMDALAQVSPNIILVMCLERYVAVCMPLRHVNIFTPQRTILIIIIVWLLSFIRPVVDLIIFLTYIAESYFYKSTSCSYEVLLQQDWHMLMRGNVYILKLVFTVLILCFSYGSIMLVAKRASGDNRQAASKGQRTMLLHVLQLFFCTLEAVSPFIEARILEMRDINLFLIVRYFDFLAFHIFSRAISPLIYGFRDEKFYSALMYYACCKCNHISSHPKVPPKWQVKYPNNKELENTQK</sequence>
<dbReference type="FunFam" id="1.20.1070.10:FF:000096">
    <property type="entry name" value="Odorant receptor 131-2"/>
    <property type="match status" value="1"/>
</dbReference>
<dbReference type="InterPro" id="IPR000276">
    <property type="entry name" value="GPCR_Rhodpsn"/>
</dbReference>
<reference evidence="8" key="1">
    <citation type="submission" date="2025-08" db="UniProtKB">
        <authorList>
            <consortium name="RefSeq"/>
        </authorList>
    </citation>
    <scope>IDENTIFICATION</scope>
</reference>
<dbReference type="AlphaFoldDB" id="A0A6P3VFA1"/>
<feature type="transmembrane region" description="Helical" evidence="5">
    <location>
        <begin position="74"/>
        <end position="101"/>
    </location>
</feature>
<evidence type="ECO:0000259" key="6">
    <source>
        <dbReference type="PROSITE" id="PS50262"/>
    </source>
</evidence>
<organism evidence="7 8">
    <name type="scientific">Clupea harengus</name>
    <name type="common">Atlantic herring</name>
    <dbReference type="NCBI Taxonomy" id="7950"/>
    <lineage>
        <taxon>Eukaryota</taxon>
        <taxon>Metazoa</taxon>
        <taxon>Chordata</taxon>
        <taxon>Craniata</taxon>
        <taxon>Vertebrata</taxon>
        <taxon>Euteleostomi</taxon>
        <taxon>Actinopterygii</taxon>
        <taxon>Neopterygii</taxon>
        <taxon>Teleostei</taxon>
        <taxon>Clupei</taxon>
        <taxon>Clupeiformes</taxon>
        <taxon>Clupeoidei</taxon>
        <taxon>Clupeidae</taxon>
        <taxon>Clupea</taxon>
    </lineage>
</organism>
<evidence type="ECO:0000256" key="1">
    <source>
        <dbReference type="ARBA" id="ARBA00004370"/>
    </source>
</evidence>
<evidence type="ECO:0000256" key="5">
    <source>
        <dbReference type="SAM" id="Phobius"/>
    </source>
</evidence>
<feature type="transmembrane region" description="Helical" evidence="5">
    <location>
        <begin position="219"/>
        <end position="237"/>
    </location>
</feature>
<dbReference type="GeneID" id="105888477"/>
<keyword evidence="3 5" id="KW-1133">Transmembrane helix</keyword>
<dbReference type="PANTHER" id="PTHR26451">
    <property type="entry name" value="G_PROTEIN_RECEP_F1_2 DOMAIN-CONTAINING PROTEIN"/>
    <property type="match status" value="1"/>
</dbReference>
<evidence type="ECO:0000256" key="4">
    <source>
        <dbReference type="ARBA" id="ARBA00023136"/>
    </source>
</evidence>
<feature type="transmembrane region" description="Helical" evidence="5">
    <location>
        <begin position="12"/>
        <end position="32"/>
    </location>
</feature>
<dbReference type="OrthoDB" id="8759131at2759"/>
<dbReference type="KEGG" id="char:105888477"/>
<name>A0A6P3VFA1_CLUHA</name>
<feature type="transmembrane region" description="Helical" evidence="5">
    <location>
        <begin position="249"/>
        <end position="275"/>
    </location>
</feature>
<dbReference type="RefSeq" id="XP_012670021.2">
    <property type="nucleotide sequence ID" value="XM_012814567.2"/>
</dbReference>
<dbReference type="PANTHER" id="PTHR26451:SF886">
    <property type="entry name" value="GROWTH HORMONE SECRETAGOGUE RECEPTOR TYPE 1-LIKE-RELATED"/>
    <property type="match status" value="1"/>
</dbReference>
<dbReference type="InterPro" id="IPR017452">
    <property type="entry name" value="GPCR_Rhodpsn_7TM"/>
</dbReference>
<evidence type="ECO:0000256" key="2">
    <source>
        <dbReference type="ARBA" id="ARBA00022692"/>
    </source>
</evidence>
<keyword evidence="7" id="KW-1185">Reference proteome</keyword>
<dbReference type="Pfam" id="PF00001">
    <property type="entry name" value="7tm_1"/>
    <property type="match status" value="1"/>
</dbReference>
<dbReference type="PROSITE" id="PS50262">
    <property type="entry name" value="G_PROTEIN_RECEP_F1_2"/>
    <property type="match status" value="1"/>
</dbReference>
<evidence type="ECO:0000256" key="3">
    <source>
        <dbReference type="ARBA" id="ARBA00022989"/>
    </source>
</evidence>
<dbReference type="InterPro" id="IPR052921">
    <property type="entry name" value="GPCR1_Superfamily_Member"/>
</dbReference>
<keyword evidence="4 5" id="KW-0472">Membrane</keyword>
<dbReference type="GO" id="GO:0004930">
    <property type="term" value="F:G protein-coupled receptor activity"/>
    <property type="evidence" value="ECO:0007669"/>
    <property type="project" value="InterPro"/>
</dbReference>
<proteinExistence type="predicted"/>
<dbReference type="Proteomes" id="UP000515152">
    <property type="component" value="Chromosome 9"/>
</dbReference>
<accession>A0A6P3VFA1</accession>
<feature type="transmembrane region" description="Helical" evidence="5">
    <location>
        <begin position="44"/>
        <end position="68"/>
    </location>
</feature>
<feature type="transmembrane region" description="Helical" evidence="5">
    <location>
        <begin position="122"/>
        <end position="148"/>
    </location>
</feature>
<evidence type="ECO:0000313" key="7">
    <source>
        <dbReference type="Proteomes" id="UP000515152"/>
    </source>
</evidence>
<dbReference type="Gene3D" id="1.20.1070.10">
    <property type="entry name" value="Rhodopsin 7-helix transmembrane proteins"/>
    <property type="match status" value="1"/>
</dbReference>
<protein>
    <submittedName>
        <fullName evidence="8">Odorant receptor 131-2-like</fullName>
    </submittedName>
</protein>
<evidence type="ECO:0000313" key="8">
    <source>
        <dbReference type="RefSeq" id="XP_012670021.2"/>
    </source>
</evidence>
<dbReference type="SUPFAM" id="SSF81321">
    <property type="entry name" value="Family A G protein-coupled receptor-like"/>
    <property type="match status" value="1"/>
</dbReference>
<feature type="transmembrane region" description="Helical" evidence="5">
    <location>
        <begin position="178"/>
        <end position="199"/>
    </location>
</feature>
<dbReference type="GO" id="GO:0005549">
    <property type="term" value="F:odorant binding"/>
    <property type="evidence" value="ECO:0007669"/>
    <property type="project" value="TreeGrafter"/>
</dbReference>
<dbReference type="GO" id="GO:0004984">
    <property type="term" value="F:olfactory receptor activity"/>
    <property type="evidence" value="ECO:0007669"/>
    <property type="project" value="TreeGrafter"/>
</dbReference>
<comment type="subcellular location">
    <subcellularLocation>
        <location evidence="1">Membrane</location>
    </subcellularLocation>
</comment>
<keyword evidence="2 5" id="KW-0812">Transmembrane</keyword>